<dbReference type="Gene3D" id="3.40.470.10">
    <property type="entry name" value="Uracil-DNA glycosylase-like domain"/>
    <property type="match status" value="1"/>
</dbReference>
<dbReference type="SUPFAM" id="SSF52141">
    <property type="entry name" value="Uracil-DNA glycosylase-like"/>
    <property type="match status" value="1"/>
</dbReference>
<evidence type="ECO:0000259" key="1">
    <source>
        <dbReference type="Pfam" id="PF03167"/>
    </source>
</evidence>
<protein>
    <recommendedName>
        <fullName evidence="1">Uracil-DNA glycosylase-like domain-containing protein</fullName>
    </recommendedName>
</protein>
<comment type="caution">
    <text evidence="2">The sequence shown here is derived from an EMBL/GenBank/DDBJ whole genome shotgun (WGS) entry which is preliminary data.</text>
</comment>
<evidence type="ECO:0000313" key="2">
    <source>
        <dbReference type="EMBL" id="MCF8714510.1"/>
    </source>
</evidence>
<dbReference type="InterPro" id="IPR036895">
    <property type="entry name" value="Uracil-DNA_glycosylase-like_sf"/>
</dbReference>
<dbReference type="Pfam" id="PF03167">
    <property type="entry name" value="UDG"/>
    <property type="match status" value="1"/>
</dbReference>
<gene>
    <name evidence="2" type="ORF">JM658_06660</name>
</gene>
<name>A0ABS9J2D6_9FLAO</name>
<dbReference type="Proteomes" id="UP000829517">
    <property type="component" value="Unassembled WGS sequence"/>
</dbReference>
<evidence type="ECO:0000313" key="3">
    <source>
        <dbReference type="Proteomes" id="UP000829517"/>
    </source>
</evidence>
<sequence>MIITIKNLTEELIKIIQSDIINIPKENILDLYESWSQTNEKSSKWVFDKKNISEKQFLPLNPYLLGIDFPYWFGNISAKKRIMVIGIDPLRNENVFNKVKADKNNDVLIGTPYALHSIKMREGRTRPYWEFINSLSQDHFVYLTDIYKTFFYTDSSKKERSYVYYKQHPSKLSSIKNILEQEIELLKPDLIITLGKESIVQLTEQKCNKLSRNISLNKTHLKSFPNIPIIPLVHLSGATRKANIIDFMIANNLNTSNFEKRWQYGLGYSTIIKNYINR</sequence>
<accession>A0ABS9J2D6</accession>
<reference evidence="2 3" key="1">
    <citation type="submission" date="2021-01" db="EMBL/GenBank/DDBJ databases">
        <title>Genome sequencing of Joostella atrarenae M1-2 (= KCTC 23194).</title>
        <authorList>
            <person name="Zakaria M.R."/>
            <person name="Lam M.Q."/>
            <person name="Chong C.S."/>
        </authorList>
    </citation>
    <scope>NUCLEOTIDE SEQUENCE [LARGE SCALE GENOMIC DNA]</scope>
    <source>
        <strain evidence="2 3">M1-2</strain>
    </source>
</reference>
<proteinExistence type="predicted"/>
<dbReference type="EMBL" id="JAETXX010000003">
    <property type="protein sequence ID" value="MCF8714510.1"/>
    <property type="molecule type" value="Genomic_DNA"/>
</dbReference>
<organism evidence="2 3">
    <name type="scientific">Joostella atrarenae</name>
    <dbReference type="NCBI Taxonomy" id="679257"/>
    <lineage>
        <taxon>Bacteria</taxon>
        <taxon>Pseudomonadati</taxon>
        <taxon>Bacteroidota</taxon>
        <taxon>Flavobacteriia</taxon>
        <taxon>Flavobacteriales</taxon>
        <taxon>Flavobacteriaceae</taxon>
        <taxon>Joostella</taxon>
    </lineage>
</organism>
<feature type="domain" description="Uracil-DNA glycosylase-like" evidence="1">
    <location>
        <begin position="73"/>
        <end position="242"/>
    </location>
</feature>
<dbReference type="InterPro" id="IPR005122">
    <property type="entry name" value="Uracil-DNA_glycosylase-like"/>
</dbReference>
<dbReference type="RefSeq" id="WP_236958473.1">
    <property type="nucleotide sequence ID" value="NZ_JAETXX010000003.1"/>
</dbReference>
<keyword evidence="3" id="KW-1185">Reference proteome</keyword>